<dbReference type="PANTHER" id="PTHR19354:SF4">
    <property type="entry name" value="ZIPPER PUTATIVE TUMOR SUPPRESSOR 2-RELATED"/>
    <property type="match status" value="1"/>
</dbReference>
<keyword evidence="7" id="KW-1185">Reference proteome</keyword>
<dbReference type="GO" id="GO:0090090">
    <property type="term" value="P:negative regulation of canonical Wnt signaling pathway"/>
    <property type="evidence" value="ECO:0007669"/>
    <property type="project" value="TreeGrafter"/>
</dbReference>
<dbReference type="Ensembl" id="ENSCPGT00000005689.1">
    <property type="protein sequence ID" value="ENSCPGP00000005163.1"/>
    <property type="gene ID" value="ENSCPGG00000003715.1"/>
</dbReference>
<feature type="coiled-coil region" evidence="4">
    <location>
        <begin position="246"/>
        <end position="503"/>
    </location>
</feature>
<comment type="subcellular location">
    <subcellularLocation>
        <location evidence="1">Cytoplasm</location>
    </subcellularLocation>
</comment>
<feature type="compositionally biased region" description="Low complexity" evidence="5">
    <location>
        <begin position="202"/>
        <end position="236"/>
    </location>
</feature>
<evidence type="ECO:0000256" key="4">
    <source>
        <dbReference type="SAM" id="Coils"/>
    </source>
</evidence>
<dbReference type="Proteomes" id="UP000694419">
    <property type="component" value="Unplaced"/>
</dbReference>
<feature type="region of interest" description="Disordered" evidence="5">
    <location>
        <begin position="150"/>
        <end position="240"/>
    </location>
</feature>
<keyword evidence="3 4" id="KW-0175">Coiled coil</keyword>
<dbReference type="AlphaFoldDB" id="A0A8C3JDT0"/>
<feature type="region of interest" description="Disordered" evidence="5">
    <location>
        <begin position="1"/>
        <end position="43"/>
    </location>
</feature>
<dbReference type="PANTHER" id="PTHR19354">
    <property type="entry name" value="ZIPPER PUTATIVE TUMOR SUPPRESSOR 2 HOMOLOG-LIKE PROTEIN-RELATED"/>
    <property type="match status" value="1"/>
</dbReference>
<name>A0A8C3JDT0_9CHAR</name>
<dbReference type="Pfam" id="PF06818">
    <property type="entry name" value="Fez1"/>
    <property type="match status" value="1"/>
</dbReference>
<keyword evidence="2" id="KW-0963">Cytoplasm</keyword>
<feature type="region of interest" description="Disordered" evidence="5">
    <location>
        <begin position="549"/>
        <end position="574"/>
    </location>
</feature>
<evidence type="ECO:0000313" key="6">
    <source>
        <dbReference type="Ensembl" id="ENSCPGP00000005163.1"/>
    </source>
</evidence>
<evidence type="ECO:0000256" key="5">
    <source>
        <dbReference type="SAM" id="MobiDB-lite"/>
    </source>
</evidence>
<evidence type="ECO:0000256" key="1">
    <source>
        <dbReference type="ARBA" id="ARBA00004496"/>
    </source>
</evidence>
<organism evidence="6 7">
    <name type="scientific">Calidris pygmaea</name>
    <name type="common">Spoon-billed sandpiper</name>
    <dbReference type="NCBI Taxonomy" id="425635"/>
    <lineage>
        <taxon>Eukaryota</taxon>
        <taxon>Metazoa</taxon>
        <taxon>Chordata</taxon>
        <taxon>Craniata</taxon>
        <taxon>Vertebrata</taxon>
        <taxon>Euteleostomi</taxon>
        <taxon>Archelosauria</taxon>
        <taxon>Archosauria</taxon>
        <taxon>Dinosauria</taxon>
        <taxon>Saurischia</taxon>
        <taxon>Theropoda</taxon>
        <taxon>Coelurosauria</taxon>
        <taxon>Aves</taxon>
        <taxon>Neognathae</taxon>
        <taxon>Neoaves</taxon>
        <taxon>Charadriiformes</taxon>
        <taxon>Scolopacidae</taxon>
        <taxon>Calidris</taxon>
    </lineage>
</organism>
<evidence type="ECO:0000256" key="2">
    <source>
        <dbReference type="ARBA" id="ARBA00022490"/>
    </source>
</evidence>
<proteinExistence type="predicted"/>
<feature type="compositionally biased region" description="Polar residues" evidence="5">
    <location>
        <begin position="153"/>
        <end position="177"/>
    </location>
</feature>
<evidence type="ECO:0000256" key="3">
    <source>
        <dbReference type="ARBA" id="ARBA00023054"/>
    </source>
</evidence>
<reference evidence="6" key="2">
    <citation type="submission" date="2025-09" db="UniProtKB">
        <authorList>
            <consortium name="Ensembl"/>
        </authorList>
    </citation>
    <scope>IDENTIFICATION</scope>
</reference>
<evidence type="ECO:0000313" key="7">
    <source>
        <dbReference type="Proteomes" id="UP000694419"/>
    </source>
</evidence>
<protein>
    <submittedName>
        <fullName evidence="6">Leucine zipper tumor suppressor 2</fullName>
    </submittedName>
</protein>
<accession>A0A8C3JDT0</accession>
<sequence>MGSVGSLLPGRSRHDRAGQPCDGGLPTSSSSFRKQEGLLRPTWEPHGGRMEWAATIPCLLWDVKASGLGGTPSSLPRAAPWEVSGSPSPLNSSLTLSSFPRQNVEKTLIRPMAFKPVVPKLRSAQVAARPGLSESQVSLTHLLGAEKPGSLSCRASTLSDSGRNSLSSLPTYSTGCSQHPEAGTLPATPHGAPPDVPLGGCRPSNSDSGRSSSSKSTGSLSGRGRPSSESGSCGRSPLPGEEAALVRELEDKLREREAELRLLRDSLDENEVAICQVYEEKQRRCEQELEGLRQRCAAQARQAAQAAQRGQQVLQLQVLQLQQEKKQLQEDLAQLLQERELLERRCASFQRERTEMAPRLEETKWEVCQKSGEISLLKQQLKEAQAELAQRGAELLGLRAQLREARAQLQAGERRAQGLQEAARLKALELEVCANELQRRKSEADLFRAKAGRLEQEVAGLREAARGPEEEEERGGVGLRRQLERLRAEVALERRRGQEQREAFEQERGTWQGEKERVIRYQKQLQYSYIQMYRRNRRLEQRLQHLRLQGGEEPLPEPCEPPDPPFEEITATEI</sequence>
<dbReference type="GO" id="GO:0005737">
    <property type="term" value="C:cytoplasm"/>
    <property type="evidence" value="ECO:0007669"/>
    <property type="project" value="UniProtKB-SubCell"/>
</dbReference>
<dbReference type="InterPro" id="IPR045329">
    <property type="entry name" value="LZTS"/>
</dbReference>
<reference evidence="6" key="1">
    <citation type="submission" date="2025-08" db="UniProtKB">
        <authorList>
            <consortium name="Ensembl"/>
        </authorList>
    </citation>
    <scope>IDENTIFICATION</scope>
</reference>